<protein>
    <submittedName>
        <fullName evidence="8">RmlC-like cupin</fullName>
    </submittedName>
</protein>
<feature type="domain" description="Cupin type-1" evidence="7">
    <location>
        <begin position="62"/>
        <end position="210"/>
    </location>
</feature>
<dbReference type="InterPro" id="IPR011051">
    <property type="entry name" value="RmlC_Cupin_sf"/>
</dbReference>
<dbReference type="InterPro" id="IPR006045">
    <property type="entry name" value="Cupin_1"/>
</dbReference>
<feature type="signal peptide" evidence="6">
    <location>
        <begin position="1"/>
        <end position="21"/>
    </location>
</feature>
<evidence type="ECO:0000313" key="9">
    <source>
        <dbReference type="Proteomes" id="UP000268093"/>
    </source>
</evidence>
<comment type="subcellular location">
    <subcellularLocation>
        <location evidence="1">Secreted</location>
    </subcellularLocation>
</comment>
<keyword evidence="4" id="KW-0479">Metal-binding</keyword>
<dbReference type="SUPFAM" id="SSF51182">
    <property type="entry name" value="RmlC-like cupins"/>
    <property type="match status" value="1"/>
</dbReference>
<name>A0A433DF28_9FUNG</name>
<reference evidence="8 9" key="1">
    <citation type="journal article" date="2018" name="New Phytol.">
        <title>Phylogenomics of Endogonaceae and evolution of mycorrhizas within Mucoromycota.</title>
        <authorList>
            <person name="Chang Y."/>
            <person name="Desiro A."/>
            <person name="Na H."/>
            <person name="Sandor L."/>
            <person name="Lipzen A."/>
            <person name="Clum A."/>
            <person name="Barry K."/>
            <person name="Grigoriev I.V."/>
            <person name="Martin F.M."/>
            <person name="Stajich J.E."/>
            <person name="Smith M.E."/>
            <person name="Bonito G."/>
            <person name="Spatafora J.W."/>
        </authorList>
    </citation>
    <scope>NUCLEOTIDE SEQUENCE [LARGE SCALE GENOMIC DNA]</scope>
    <source>
        <strain evidence="8 9">GMNB39</strain>
    </source>
</reference>
<dbReference type="SMART" id="SM00835">
    <property type="entry name" value="Cupin_1"/>
    <property type="match status" value="1"/>
</dbReference>
<accession>A0A433DF28</accession>
<keyword evidence="6" id="KW-0732">Signal</keyword>
<evidence type="ECO:0000313" key="8">
    <source>
        <dbReference type="EMBL" id="RUP49405.1"/>
    </source>
</evidence>
<dbReference type="GO" id="GO:0005576">
    <property type="term" value="C:extracellular region"/>
    <property type="evidence" value="ECO:0007669"/>
    <property type="project" value="UniProtKB-SubCell"/>
</dbReference>
<evidence type="ECO:0000256" key="6">
    <source>
        <dbReference type="SAM" id="SignalP"/>
    </source>
</evidence>
<dbReference type="GO" id="GO:0030145">
    <property type="term" value="F:manganese ion binding"/>
    <property type="evidence" value="ECO:0007669"/>
    <property type="project" value="InterPro"/>
</dbReference>
<dbReference type="PRINTS" id="PR00325">
    <property type="entry name" value="GERMIN"/>
</dbReference>
<evidence type="ECO:0000259" key="7">
    <source>
        <dbReference type="SMART" id="SM00835"/>
    </source>
</evidence>
<organism evidence="8 9">
    <name type="scientific">Jimgerdemannia flammicorona</name>
    <dbReference type="NCBI Taxonomy" id="994334"/>
    <lineage>
        <taxon>Eukaryota</taxon>
        <taxon>Fungi</taxon>
        <taxon>Fungi incertae sedis</taxon>
        <taxon>Mucoromycota</taxon>
        <taxon>Mucoromycotina</taxon>
        <taxon>Endogonomycetes</taxon>
        <taxon>Endogonales</taxon>
        <taxon>Endogonaceae</taxon>
        <taxon>Jimgerdemannia</taxon>
    </lineage>
</organism>
<sequence>MTRFSTFLALFSIAFLAQALADSLNARSLDHLNATQLLNLELKTAITETQRLSLLDNKDFVFNFLTSKTGVSMGDGGRTVAATAANFPALIGHNIAMTVGFIGPCSINLPHIHPRATEINFIAQGKFEAGFFEENGARFIVNTLHKGEVTVFPMGAIHFEQNLNCEPAVFVAAFNSEDPGVSTIGSNFIGGLPADIVSASLRGLSIEQVKELTKYLPKNPAIGIQECRKRCGL</sequence>
<evidence type="ECO:0000256" key="4">
    <source>
        <dbReference type="ARBA" id="ARBA00022723"/>
    </source>
</evidence>
<keyword evidence="5" id="KW-0464">Manganese</keyword>
<gene>
    <name evidence="8" type="ORF">BC936DRAFT_142596</name>
</gene>
<dbReference type="InterPro" id="IPR014710">
    <property type="entry name" value="RmlC-like_jellyroll"/>
</dbReference>
<evidence type="ECO:0000256" key="2">
    <source>
        <dbReference type="ARBA" id="ARBA00007456"/>
    </source>
</evidence>
<keyword evidence="3" id="KW-0964">Secreted</keyword>
<evidence type="ECO:0000256" key="5">
    <source>
        <dbReference type="ARBA" id="ARBA00023211"/>
    </source>
</evidence>
<proteinExistence type="inferred from homology"/>
<dbReference type="CDD" id="cd02241">
    <property type="entry name" value="cupin_OxOx"/>
    <property type="match status" value="1"/>
</dbReference>
<evidence type="ECO:0000256" key="1">
    <source>
        <dbReference type="ARBA" id="ARBA00004613"/>
    </source>
</evidence>
<comment type="caution">
    <text evidence="8">The sequence shown here is derived from an EMBL/GenBank/DDBJ whole genome shotgun (WGS) entry which is preliminary data.</text>
</comment>
<keyword evidence="9" id="KW-1185">Reference proteome</keyword>
<dbReference type="Gene3D" id="2.60.120.10">
    <property type="entry name" value="Jelly Rolls"/>
    <property type="match status" value="1"/>
</dbReference>
<dbReference type="Proteomes" id="UP000268093">
    <property type="component" value="Unassembled WGS sequence"/>
</dbReference>
<feature type="chain" id="PRO_5019535922" evidence="6">
    <location>
        <begin position="22"/>
        <end position="233"/>
    </location>
</feature>
<comment type="similarity">
    <text evidence="2">Belongs to the germin family.</text>
</comment>
<dbReference type="Pfam" id="PF00190">
    <property type="entry name" value="Cupin_1"/>
    <property type="match status" value="1"/>
</dbReference>
<dbReference type="PANTHER" id="PTHR31238">
    <property type="entry name" value="GERMIN-LIKE PROTEIN SUBFAMILY 3 MEMBER 3"/>
    <property type="match status" value="1"/>
</dbReference>
<dbReference type="OrthoDB" id="1921208at2759"/>
<dbReference type="EMBL" id="RBNI01002330">
    <property type="protein sequence ID" value="RUP49405.1"/>
    <property type="molecule type" value="Genomic_DNA"/>
</dbReference>
<evidence type="ECO:0000256" key="3">
    <source>
        <dbReference type="ARBA" id="ARBA00022525"/>
    </source>
</evidence>
<dbReference type="AlphaFoldDB" id="A0A433DF28"/>
<dbReference type="InterPro" id="IPR001929">
    <property type="entry name" value="Germin"/>
</dbReference>